<evidence type="ECO:0000259" key="8">
    <source>
        <dbReference type="Pfam" id="PF13515"/>
    </source>
</evidence>
<dbReference type="Pfam" id="PF13515">
    <property type="entry name" value="FUSC_2"/>
    <property type="match status" value="1"/>
</dbReference>
<dbReference type="RefSeq" id="WP_074702398.1">
    <property type="nucleotide sequence ID" value="NZ_CP018863.1"/>
</dbReference>
<proteinExistence type="inferred from homology"/>
<evidence type="ECO:0000256" key="1">
    <source>
        <dbReference type="ARBA" id="ARBA00004651"/>
    </source>
</evidence>
<dbReference type="InterPro" id="IPR049453">
    <property type="entry name" value="Memb_transporter_dom"/>
</dbReference>
<feature type="transmembrane region" description="Helical" evidence="7">
    <location>
        <begin position="128"/>
        <end position="148"/>
    </location>
</feature>
<evidence type="ECO:0000313" key="9">
    <source>
        <dbReference type="EMBL" id="SDR14097.1"/>
    </source>
</evidence>
<keyword evidence="3 7" id="KW-0812">Transmembrane</keyword>
<dbReference type="EMBL" id="FNKH01000002">
    <property type="protein sequence ID" value="SDR14097.1"/>
    <property type="molecule type" value="Genomic_DNA"/>
</dbReference>
<dbReference type="Proteomes" id="UP000181917">
    <property type="component" value="Unassembled WGS sequence"/>
</dbReference>
<keyword evidence="5 7" id="KW-0472">Membrane</keyword>
<evidence type="ECO:0000256" key="5">
    <source>
        <dbReference type="ARBA" id="ARBA00023136"/>
    </source>
</evidence>
<comment type="subcellular location">
    <subcellularLocation>
        <location evidence="1">Cell membrane</location>
        <topology evidence="1">Multi-pass membrane protein</topology>
    </subcellularLocation>
</comment>
<protein>
    <submittedName>
        <fullName evidence="9">Aromatic acid exporter family member 1</fullName>
    </submittedName>
</protein>
<evidence type="ECO:0000256" key="3">
    <source>
        <dbReference type="ARBA" id="ARBA00022692"/>
    </source>
</evidence>
<keyword evidence="10" id="KW-1185">Reference proteome</keyword>
<dbReference type="KEGG" id="acry:AC20117_18550"/>
<dbReference type="AlphaFoldDB" id="A0A1H1GLT8"/>
<feature type="transmembrane region" description="Helical" evidence="7">
    <location>
        <begin position="103"/>
        <end position="121"/>
    </location>
</feature>
<accession>A0A1H1GLT8</accession>
<dbReference type="PANTHER" id="PTHR30509">
    <property type="entry name" value="P-HYDROXYBENZOIC ACID EFFLUX PUMP SUBUNIT-RELATED"/>
    <property type="match status" value="1"/>
</dbReference>
<evidence type="ECO:0000256" key="2">
    <source>
        <dbReference type="ARBA" id="ARBA00022475"/>
    </source>
</evidence>
<evidence type="ECO:0000256" key="6">
    <source>
        <dbReference type="ARBA" id="ARBA00043993"/>
    </source>
</evidence>
<feature type="domain" description="Integral membrane bound transporter" evidence="8">
    <location>
        <begin position="40"/>
        <end position="164"/>
    </location>
</feature>
<organism evidence="9 10">
    <name type="scientific">Crystallibacter crystallopoietes</name>
    <dbReference type="NCBI Taxonomy" id="37928"/>
    <lineage>
        <taxon>Bacteria</taxon>
        <taxon>Bacillati</taxon>
        <taxon>Actinomycetota</taxon>
        <taxon>Actinomycetes</taxon>
        <taxon>Micrococcales</taxon>
        <taxon>Micrococcaceae</taxon>
        <taxon>Crystallibacter</taxon>
    </lineage>
</organism>
<dbReference type="GO" id="GO:0005886">
    <property type="term" value="C:plasma membrane"/>
    <property type="evidence" value="ECO:0007669"/>
    <property type="project" value="UniProtKB-SubCell"/>
</dbReference>
<keyword evidence="4 7" id="KW-1133">Transmembrane helix</keyword>
<evidence type="ECO:0000256" key="4">
    <source>
        <dbReference type="ARBA" id="ARBA00022989"/>
    </source>
</evidence>
<comment type="similarity">
    <text evidence="6">Belongs to the YccS/YhfK family.</text>
</comment>
<evidence type="ECO:0000313" key="10">
    <source>
        <dbReference type="Proteomes" id="UP000181917"/>
    </source>
</evidence>
<evidence type="ECO:0000256" key="7">
    <source>
        <dbReference type="SAM" id="Phobius"/>
    </source>
</evidence>
<dbReference type="STRING" id="37928.SAMN04489742_4165"/>
<feature type="transmembrane region" description="Helical" evidence="7">
    <location>
        <begin position="154"/>
        <end position="178"/>
    </location>
</feature>
<sequence>MNLEQPTRNSVQRVLSWIKAGVTGPRFMLAIKAAVAVGMAWFVAGYMPGVVDDYPYYAPLGALVSMYPTLMGSAKAGLQTLLGLLLGILLAGLIVLFAEPNLLTISAVVGVAVLFSGVRWLGHGKDYVPMAALFVLIIGGQDVESYSIGYAVQMTVGVGCGLLVNAVILPPLNFNAAILKLSRFRTMLARHLEGMADALTDEWPPEPEKWTRYNDELSTAGHDVREAVYHADESRKGNPRARLHRRNLSQDYRDLRALESVSFHVKDITDTLAGVSTGGKEPLSNELPTELLQPVSEALRGAAEMLKAWESGSELQDRWEEAQRALNALLGQVDAHRDAGAAAFSPAASVATAVRRILDTLEPCIKQDAEAT</sequence>
<reference evidence="9 10" key="1">
    <citation type="submission" date="2016-10" db="EMBL/GenBank/DDBJ databases">
        <authorList>
            <person name="de Groot N.N."/>
        </authorList>
    </citation>
    <scope>NUCLEOTIDE SEQUENCE [LARGE SCALE GENOMIC DNA]</scope>
    <source>
        <strain evidence="9 10">DSM 20117</strain>
    </source>
</reference>
<gene>
    <name evidence="9" type="ORF">SAMN04489742_4165</name>
</gene>
<dbReference type="OrthoDB" id="3579456at2"/>
<feature type="transmembrane region" description="Helical" evidence="7">
    <location>
        <begin position="78"/>
        <end position="97"/>
    </location>
</feature>
<keyword evidence="2" id="KW-1003">Cell membrane</keyword>
<feature type="transmembrane region" description="Helical" evidence="7">
    <location>
        <begin position="29"/>
        <end position="48"/>
    </location>
</feature>
<name>A0A1H1GLT8_9MICC</name>
<dbReference type="PANTHER" id="PTHR30509:SF9">
    <property type="entry name" value="MULTIDRUG RESISTANCE PROTEIN MDTO"/>
    <property type="match status" value="1"/>
</dbReference>